<evidence type="ECO:0000313" key="2">
    <source>
        <dbReference type="Proteomes" id="UP000805841"/>
    </source>
</evidence>
<dbReference type="PANTHER" id="PTHR11803">
    <property type="entry name" value="2-IMINOBUTANOATE/2-IMINOPROPANOATE DEAMINASE RIDA"/>
    <property type="match status" value="1"/>
</dbReference>
<dbReference type="Gene3D" id="3.30.1330.40">
    <property type="entry name" value="RutC-like"/>
    <property type="match status" value="1"/>
</dbReference>
<comment type="caution">
    <text evidence="1">The sequence shown here is derived from an EMBL/GenBank/DDBJ whole genome shotgun (WGS) entry which is preliminary data.</text>
</comment>
<protein>
    <submittedName>
        <fullName evidence="1">RidA family protein</fullName>
    </submittedName>
</protein>
<accession>A0ABR7YVB8</accession>
<sequence length="131" mass="14117">MLEVIDTGIARSAAPLNGTVRAGHQIFTAHISKDPSSGMFVDGDIEQQTRQALSNLRQAMQAAGGSLANVVQVQVFLVERSDAAAMNKVYAEFFDEPYPCRATVVVKELLSAGARIELIAQAVCEPQRVSR</sequence>
<dbReference type="InterPro" id="IPR006175">
    <property type="entry name" value="YjgF/YER057c/UK114"/>
</dbReference>
<dbReference type="PANTHER" id="PTHR11803:SF39">
    <property type="entry name" value="2-IMINOBUTANOATE_2-IMINOPROPANOATE DEAMINASE"/>
    <property type="match status" value="1"/>
</dbReference>
<organism evidence="1 2">
    <name type="scientific">Pseudomonas typographi</name>
    <dbReference type="NCBI Taxonomy" id="2715964"/>
    <lineage>
        <taxon>Bacteria</taxon>
        <taxon>Pseudomonadati</taxon>
        <taxon>Pseudomonadota</taxon>
        <taxon>Gammaproteobacteria</taxon>
        <taxon>Pseudomonadales</taxon>
        <taxon>Pseudomonadaceae</taxon>
        <taxon>Pseudomonas</taxon>
    </lineage>
</organism>
<name>A0ABR7YVB8_9PSED</name>
<dbReference type="Proteomes" id="UP000805841">
    <property type="component" value="Unassembled WGS sequence"/>
</dbReference>
<gene>
    <name evidence="1" type="ORF">HAQ05_00290</name>
</gene>
<dbReference type="Pfam" id="PF01042">
    <property type="entry name" value="Ribonuc_L-PSP"/>
    <property type="match status" value="1"/>
</dbReference>
<dbReference type="SUPFAM" id="SSF55298">
    <property type="entry name" value="YjgF-like"/>
    <property type="match status" value="1"/>
</dbReference>
<dbReference type="RefSeq" id="WP_190416582.1">
    <property type="nucleotide sequence ID" value="NZ_JAAOCA010000001.1"/>
</dbReference>
<keyword evidence="2" id="KW-1185">Reference proteome</keyword>
<evidence type="ECO:0000313" key="1">
    <source>
        <dbReference type="EMBL" id="MBD1597153.1"/>
    </source>
</evidence>
<dbReference type="EMBL" id="JAAOCA010000001">
    <property type="protein sequence ID" value="MBD1597153.1"/>
    <property type="molecule type" value="Genomic_DNA"/>
</dbReference>
<proteinExistence type="predicted"/>
<dbReference type="CDD" id="cd00448">
    <property type="entry name" value="YjgF_YER057c_UK114_family"/>
    <property type="match status" value="1"/>
</dbReference>
<dbReference type="InterPro" id="IPR035959">
    <property type="entry name" value="RutC-like_sf"/>
</dbReference>
<reference evidence="1 2" key="1">
    <citation type="journal article" date="2020" name="Insects">
        <title>Bacteria Belonging to Pseudomonas typographi sp. nov. from the Bark Beetle Ips typographus Have Genomic Potential to Aid in the Host Ecology.</title>
        <authorList>
            <person name="Peral-Aranega E."/>
            <person name="Saati-Santamaria Z."/>
            <person name="Kolarik M."/>
            <person name="Rivas R."/>
            <person name="Garcia-Fraile P."/>
        </authorList>
    </citation>
    <scope>NUCLEOTIDE SEQUENCE [LARGE SCALE GENOMIC DNA]</scope>
    <source>
        <strain evidence="1 2">CA3A</strain>
    </source>
</reference>